<feature type="region of interest" description="Disordered" evidence="1">
    <location>
        <begin position="293"/>
        <end position="325"/>
    </location>
</feature>
<proteinExistence type="predicted"/>
<comment type="caution">
    <text evidence="3">The sequence shown here is derived from an EMBL/GenBank/DDBJ whole genome shotgun (WGS) entry which is preliminary data.</text>
</comment>
<reference evidence="4" key="1">
    <citation type="journal article" date="2019" name="Int. J. Syst. Evol. Microbiol.">
        <title>The Global Catalogue of Microorganisms (GCM) 10K type strain sequencing project: providing services to taxonomists for standard genome sequencing and annotation.</title>
        <authorList>
            <consortium name="The Broad Institute Genomics Platform"/>
            <consortium name="The Broad Institute Genome Sequencing Center for Infectious Disease"/>
            <person name="Wu L."/>
            <person name="Ma J."/>
        </authorList>
    </citation>
    <scope>NUCLEOTIDE SEQUENCE [LARGE SCALE GENOMIC DNA]</scope>
    <source>
        <strain evidence="4">JCM 18304</strain>
    </source>
</reference>
<dbReference type="InterPro" id="IPR050471">
    <property type="entry name" value="AB_hydrolase"/>
</dbReference>
<dbReference type="Proteomes" id="UP001501570">
    <property type="component" value="Unassembled WGS sequence"/>
</dbReference>
<dbReference type="PANTHER" id="PTHR43433:SF5">
    <property type="entry name" value="AB HYDROLASE-1 DOMAIN-CONTAINING PROTEIN"/>
    <property type="match status" value="1"/>
</dbReference>
<dbReference type="InterPro" id="IPR029058">
    <property type="entry name" value="AB_hydrolase_fold"/>
</dbReference>
<evidence type="ECO:0000256" key="1">
    <source>
        <dbReference type="SAM" id="MobiDB-lite"/>
    </source>
</evidence>
<dbReference type="InterPro" id="IPR000073">
    <property type="entry name" value="AB_hydrolase_1"/>
</dbReference>
<evidence type="ECO:0000259" key="2">
    <source>
        <dbReference type="Pfam" id="PF00561"/>
    </source>
</evidence>
<name>A0ABP9RVC5_9ACTN</name>
<evidence type="ECO:0000313" key="4">
    <source>
        <dbReference type="Proteomes" id="UP001501570"/>
    </source>
</evidence>
<dbReference type="Gene3D" id="3.40.50.1820">
    <property type="entry name" value="alpha/beta hydrolase"/>
    <property type="match status" value="1"/>
</dbReference>
<accession>A0ABP9RVC5</accession>
<dbReference type="EMBL" id="BAABJQ010000009">
    <property type="protein sequence ID" value="GAA5187227.1"/>
    <property type="molecule type" value="Genomic_DNA"/>
</dbReference>
<feature type="domain" description="AB hydrolase-1" evidence="2">
    <location>
        <begin position="26"/>
        <end position="271"/>
    </location>
</feature>
<dbReference type="RefSeq" id="WP_345630833.1">
    <property type="nucleotide sequence ID" value="NZ_BAABJQ010000009.1"/>
</dbReference>
<organism evidence="3 4">
    <name type="scientific">Rugosimonospora acidiphila</name>
    <dbReference type="NCBI Taxonomy" id="556531"/>
    <lineage>
        <taxon>Bacteria</taxon>
        <taxon>Bacillati</taxon>
        <taxon>Actinomycetota</taxon>
        <taxon>Actinomycetes</taxon>
        <taxon>Micromonosporales</taxon>
        <taxon>Micromonosporaceae</taxon>
        <taxon>Rugosimonospora</taxon>
    </lineage>
</organism>
<keyword evidence="4" id="KW-1185">Reference proteome</keyword>
<gene>
    <name evidence="3" type="ORF">GCM10023322_35120</name>
</gene>
<dbReference type="PANTHER" id="PTHR43433">
    <property type="entry name" value="HYDROLASE, ALPHA/BETA FOLD FAMILY PROTEIN"/>
    <property type="match status" value="1"/>
</dbReference>
<dbReference type="GO" id="GO:0016787">
    <property type="term" value="F:hydrolase activity"/>
    <property type="evidence" value="ECO:0007669"/>
    <property type="project" value="UniProtKB-KW"/>
</dbReference>
<protein>
    <submittedName>
        <fullName evidence="3">Alpha/beta hydrolase</fullName>
    </submittedName>
</protein>
<keyword evidence="3" id="KW-0378">Hydrolase</keyword>
<evidence type="ECO:0000313" key="3">
    <source>
        <dbReference type="EMBL" id="GAA5187227.1"/>
    </source>
</evidence>
<dbReference type="SUPFAM" id="SSF53474">
    <property type="entry name" value="alpha/beta-Hydrolases"/>
    <property type="match status" value="1"/>
</dbReference>
<dbReference type="Pfam" id="PF00561">
    <property type="entry name" value="Abhydrolase_1"/>
    <property type="match status" value="1"/>
</dbReference>
<sequence>MTEQVVDVGRGISLAYEQIGEPDAEPMILVAGLGQQLHSWPTEFCELLAGRGYRIVRFDNRDAGRSTHATFRPPSVAAAIARRWPAEQYDLTDLATDTVGLLDALGYLDAHVVGISMGGMIAQLVAARWPHRVRTLTSMMSMTGSRRAGRPALSTWRLMAARPPATRQGSIDHAIRMFRHIGSRGFAFDEAEVRELAGLAYDRDPSRAGVARQLAAIFRSGDRTAALRAITAPTLVVHGDRDRMVHPSGGEATARAIPGAQLVTIPGLGHDLPRGAWPTLLDFIDTHAHRGGIDTPAQRGGIDTPAHRRGGRARLTGSADAPSAS</sequence>